<dbReference type="KEGG" id="shl:Shal_3731"/>
<name>B0TV04_SHEHH</name>
<dbReference type="AlphaFoldDB" id="B0TV04"/>
<dbReference type="HOGENOM" id="CLU_2920209_0_0_6"/>
<accession>B0TV04</accession>
<reference evidence="1" key="1">
    <citation type="submission" date="2008-01" db="EMBL/GenBank/DDBJ databases">
        <title>Complete sequence of Shewanella halifaxensis HAW-EB4.</title>
        <authorList>
            <consortium name="US DOE Joint Genome Institute"/>
            <person name="Copeland A."/>
            <person name="Lucas S."/>
            <person name="Lapidus A."/>
            <person name="Glavina del Rio T."/>
            <person name="Dalin E."/>
            <person name="Tice H."/>
            <person name="Bruce D."/>
            <person name="Goodwin L."/>
            <person name="Pitluck S."/>
            <person name="Sims D."/>
            <person name="Brettin T."/>
            <person name="Detter J.C."/>
            <person name="Han C."/>
            <person name="Kuske C.R."/>
            <person name="Schmutz J."/>
            <person name="Larimer F."/>
            <person name="Land M."/>
            <person name="Hauser L."/>
            <person name="Kyrpides N."/>
            <person name="Kim E."/>
            <person name="Zhao J.-S."/>
            <person name="Richardson P."/>
        </authorList>
    </citation>
    <scope>NUCLEOTIDE SEQUENCE [LARGE SCALE GENOMIC DNA]</scope>
    <source>
        <strain evidence="1">HAW-EB4</strain>
    </source>
</reference>
<proteinExistence type="predicted"/>
<dbReference type="Proteomes" id="UP000001317">
    <property type="component" value="Chromosome"/>
</dbReference>
<gene>
    <name evidence="1" type="ordered locus">Shal_3731</name>
</gene>
<evidence type="ECO:0000313" key="2">
    <source>
        <dbReference type="Proteomes" id="UP000001317"/>
    </source>
</evidence>
<dbReference type="STRING" id="458817.Shal_3731"/>
<keyword evidence="2" id="KW-1185">Reference proteome</keyword>
<evidence type="ECO:0000313" key="1">
    <source>
        <dbReference type="EMBL" id="ABZ78271.1"/>
    </source>
</evidence>
<sequence length="61" mass="6843">MFERMAMWPWDMPSQQQAALIALFVEDLNLAEEIKLSLPIPADKRLQGWLAAGWAASSRAA</sequence>
<dbReference type="EMBL" id="CP000931">
    <property type="protein sequence ID" value="ABZ78271.1"/>
    <property type="molecule type" value="Genomic_DNA"/>
</dbReference>
<protein>
    <submittedName>
        <fullName evidence="1">Uncharacterized protein</fullName>
    </submittedName>
</protein>
<organism evidence="1 2">
    <name type="scientific">Shewanella halifaxensis (strain HAW-EB4)</name>
    <dbReference type="NCBI Taxonomy" id="458817"/>
    <lineage>
        <taxon>Bacteria</taxon>
        <taxon>Pseudomonadati</taxon>
        <taxon>Pseudomonadota</taxon>
        <taxon>Gammaproteobacteria</taxon>
        <taxon>Alteromonadales</taxon>
        <taxon>Shewanellaceae</taxon>
        <taxon>Shewanella</taxon>
    </lineage>
</organism>